<dbReference type="PANTHER" id="PTHR42972:SF8">
    <property type="entry name" value="POLYHYDROXYBUTYRATE DEPOLYMERASE"/>
    <property type="match status" value="1"/>
</dbReference>
<evidence type="ECO:0000313" key="3">
    <source>
        <dbReference type="Proteomes" id="UP000262073"/>
    </source>
</evidence>
<accession>A0A346NKL3</accession>
<sequence length="330" mass="35888">MKNTLVAITCSLLTLPVFATTLTLSADNITVSGLSSGGYMANQFHLAYGDRVSGAAIISAGPFYCAQNDITVALGGCVDKMAETTDLGKLNAHAEKLANRGQLAPLSELANDKVWLFHGDRDQRVAEEVSALLYQQYQQWVNPQNVSYIKNKPFGHVFPTLDNGEGCAASNSPYIGQCNYDAAGAALQFMYGELTPAADALSGEIIRYDQHALAGPQAETLAQTGYAYVPKSCAEGQACNVHISFHGCNQYADAIGQAYVEQTGFNRWADTNNMVVFYPQTRKSLFMPLNPQGCWDWWGYTDEHYATRDGAQINAVMAIVDAYISQKESL</sequence>
<dbReference type="KEGG" id="salm:D0Y50_06590"/>
<dbReference type="RefSeq" id="WP_108568479.1">
    <property type="nucleotide sequence ID" value="NZ_CP031769.1"/>
</dbReference>
<dbReference type="AlphaFoldDB" id="A0A346NKL3"/>
<dbReference type="Gene3D" id="3.40.50.1820">
    <property type="entry name" value="alpha/beta hydrolase"/>
    <property type="match status" value="2"/>
</dbReference>
<dbReference type="PANTHER" id="PTHR42972">
    <property type="entry name" value="TOL-PAL SYSTEM PROTEIN TOLB"/>
    <property type="match status" value="1"/>
</dbReference>
<dbReference type="EMBL" id="CP031769">
    <property type="protein sequence ID" value="AXR06070.1"/>
    <property type="molecule type" value="Genomic_DNA"/>
</dbReference>
<feature type="signal peptide" evidence="1">
    <location>
        <begin position="1"/>
        <end position="19"/>
    </location>
</feature>
<organism evidence="2 3">
    <name type="scientific">Salinimonas sediminis</name>
    <dbReference type="NCBI Taxonomy" id="2303538"/>
    <lineage>
        <taxon>Bacteria</taxon>
        <taxon>Pseudomonadati</taxon>
        <taxon>Pseudomonadota</taxon>
        <taxon>Gammaproteobacteria</taxon>
        <taxon>Alteromonadales</taxon>
        <taxon>Alteromonadaceae</taxon>
        <taxon>Alteromonas/Salinimonas group</taxon>
        <taxon>Salinimonas</taxon>
    </lineage>
</organism>
<evidence type="ECO:0000313" key="2">
    <source>
        <dbReference type="EMBL" id="AXR06070.1"/>
    </source>
</evidence>
<reference evidence="2 3" key="1">
    <citation type="submission" date="2018-08" db="EMBL/GenBank/DDBJ databases">
        <title>Salinimonas sediminis sp. nov., a piezophilic bacterium isolated from a deep-sea sediment sample from the New Britain Trench.</title>
        <authorList>
            <person name="Cao J."/>
        </authorList>
    </citation>
    <scope>NUCLEOTIDE SEQUENCE [LARGE SCALE GENOMIC DNA]</scope>
    <source>
        <strain evidence="2 3">N102</strain>
    </source>
</reference>
<protein>
    <submittedName>
        <fullName evidence="2">Polyhydroxybutyrate depolymerase</fullName>
    </submittedName>
</protein>
<dbReference type="SUPFAM" id="SSF53474">
    <property type="entry name" value="alpha/beta-Hydrolases"/>
    <property type="match status" value="1"/>
</dbReference>
<keyword evidence="1" id="KW-0732">Signal</keyword>
<dbReference type="OrthoDB" id="505233at2"/>
<dbReference type="InterPro" id="IPR029058">
    <property type="entry name" value="AB_hydrolase_fold"/>
</dbReference>
<dbReference type="Proteomes" id="UP000262073">
    <property type="component" value="Chromosome"/>
</dbReference>
<name>A0A346NKL3_9ALTE</name>
<keyword evidence="3" id="KW-1185">Reference proteome</keyword>
<evidence type="ECO:0000256" key="1">
    <source>
        <dbReference type="SAM" id="SignalP"/>
    </source>
</evidence>
<gene>
    <name evidence="2" type="ORF">D0Y50_06590</name>
</gene>
<proteinExistence type="predicted"/>
<feature type="chain" id="PRO_5016593239" evidence="1">
    <location>
        <begin position="20"/>
        <end position="330"/>
    </location>
</feature>